<gene>
    <name evidence="1" type="ORF">Xhom_04315</name>
</gene>
<organism evidence="1 2">
    <name type="scientific">Xenorhabdus hominickii</name>
    <dbReference type="NCBI Taxonomy" id="351679"/>
    <lineage>
        <taxon>Bacteria</taxon>
        <taxon>Pseudomonadati</taxon>
        <taxon>Pseudomonadota</taxon>
        <taxon>Gammaproteobacteria</taxon>
        <taxon>Enterobacterales</taxon>
        <taxon>Morganellaceae</taxon>
        <taxon>Xenorhabdus</taxon>
    </lineage>
</organism>
<dbReference type="OrthoDB" id="1551210at2"/>
<protein>
    <submittedName>
        <fullName evidence="1">Transposase</fullName>
    </submittedName>
</protein>
<dbReference type="AlphaFoldDB" id="A0A2G0Q0A4"/>
<evidence type="ECO:0000313" key="2">
    <source>
        <dbReference type="Proteomes" id="UP000225433"/>
    </source>
</evidence>
<reference evidence="1 2" key="1">
    <citation type="journal article" date="2017" name="Nat. Microbiol.">
        <title>Natural product diversity associated with the nematode symbionts Photorhabdus and Xenorhabdus.</title>
        <authorList>
            <person name="Tobias N.J."/>
            <person name="Wolff H."/>
            <person name="Djahanschiri B."/>
            <person name="Grundmann F."/>
            <person name="Kronenwerth M."/>
            <person name="Shi Y.M."/>
            <person name="Simonyi S."/>
            <person name="Grun P."/>
            <person name="Shapiro-Ilan D."/>
            <person name="Pidot S.J."/>
            <person name="Stinear T.P."/>
            <person name="Ebersberger I."/>
            <person name="Bode H.B."/>
        </authorList>
    </citation>
    <scope>NUCLEOTIDE SEQUENCE [LARGE SCALE GENOMIC DNA]</scope>
    <source>
        <strain evidence="1 2">DSM 17903</strain>
    </source>
</reference>
<comment type="caution">
    <text evidence="1">The sequence shown here is derived from an EMBL/GenBank/DDBJ whole genome shotgun (WGS) entry which is preliminary data.</text>
</comment>
<proteinExistence type="predicted"/>
<sequence length="71" mass="8280">MYISYKINEKGSTNGRPKFDEQAYHDRNIVECCFGFLKGNRRVLQHVTKKPHETSVHGEIRLYSTLLQAII</sequence>
<dbReference type="EMBL" id="NJAI01000008">
    <property type="protein sequence ID" value="PHM52647.1"/>
    <property type="molecule type" value="Genomic_DNA"/>
</dbReference>
<dbReference type="Proteomes" id="UP000225433">
    <property type="component" value="Unassembled WGS sequence"/>
</dbReference>
<evidence type="ECO:0000313" key="1">
    <source>
        <dbReference type="EMBL" id="PHM52647.1"/>
    </source>
</evidence>
<accession>A0A2G0Q0A4</accession>
<name>A0A2G0Q0A4_XENHO</name>